<dbReference type="AlphaFoldDB" id="A0A132B8C9"/>
<feature type="transmembrane region" description="Helical" evidence="1">
    <location>
        <begin position="127"/>
        <end position="145"/>
    </location>
</feature>
<dbReference type="InParanoid" id="A0A132B8C9"/>
<evidence type="ECO:0000313" key="2">
    <source>
        <dbReference type="EMBL" id="KUJ08655.1"/>
    </source>
</evidence>
<dbReference type="Proteomes" id="UP000070700">
    <property type="component" value="Unassembled WGS sequence"/>
</dbReference>
<protein>
    <submittedName>
        <fullName evidence="2">Uncharacterized protein</fullName>
    </submittedName>
</protein>
<organism evidence="2 3">
    <name type="scientific">Mollisia scopiformis</name>
    <name type="common">Conifer needle endophyte fungus</name>
    <name type="synonym">Phialocephala scopiformis</name>
    <dbReference type="NCBI Taxonomy" id="149040"/>
    <lineage>
        <taxon>Eukaryota</taxon>
        <taxon>Fungi</taxon>
        <taxon>Dikarya</taxon>
        <taxon>Ascomycota</taxon>
        <taxon>Pezizomycotina</taxon>
        <taxon>Leotiomycetes</taxon>
        <taxon>Helotiales</taxon>
        <taxon>Mollisiaceae</taxon>
        <taxon>Mollisia</taxon>
    </lineage>
</organism>
<dbReference type="KEGG" id="psco:LY89DRAFT_322600"/>
<keyword evidence="1" id="KW-0812">Transmembrane</keyword>
<name>A0A132B8C9_MOLSC</name>
<proteinExistence type="predicted"/>
<evidence type="ECO:0000313" key="3">
    <source>
        <dbReference type="Proteomes" id="UP000070700"/>
    </source>
</evidence>
<keyword evidence="3" id="KW-1185">Reference proteome</keyword>
<keyword evidence="1" id="KW-1133">Transmembrane helix</keyword>
<dbReference type="RefSeq" id="XP_018063010.1">
    <property type="nucleotide sequence ID" value="XM_018206724.1"/>
</dbReference>
<reference evidence="2 3" key="1">
    <citation type="submission" date="2015-10" db="EMBL/GenBank/DDBJ databases">
        <title>Full genome of DAOMC 229536 Phialocephala scopiformis, a fungal endophyte of spruce producing the potent anti-insectan compound rugulosin.</title>
        <authorList>
            <consortium name="DOE Joint Genome Institute"/>
            <person name="Walker A.K."/>
            <person name="Frasz S.L."/>
            <person name="Seifert K.A."/>
            <person name="Miller J.D."/>
            <person name="Mondo S.J."/>
            <person name="Labutti K."/>
            <person name="Lipzen A."/>
            <person name="Dockter R."/>
            <person name="Kennedy M."/>
            <person name="Grigoriev I.V."/>
            <person name="Spatafora J.W."/>
        </authorList>
    </citation>
    <scope>NUCLEOTIDE SEQUENCE [LARGE SCALE GENOMIC DNA]</scope>
    <source>
        <strain evidence="2 3">CBS 120377</strain>
    </source>
</reference>
<keyword evidence="1" id="KW-0472">Membrane</keyword>
<dbReference type="GeneID" id="28816450"/>
<evidence type="ECO:0000256" key="1">
    <source>
        <dbReference type="SAM" id="Phobius"/>
    </source>
</evidence>
<sequence length="196" mass="22006">MITWRACRESKSWLLTGQYACNVGRNLEEYSSRNRTMILSISDIHCSWVSFATSSFYKMSQAGKVELVKPSTSSVVLKTLKSRTPSSLLVVTSIGVSRSLLPSPPSEKLHCPCNETYRLELPRSAPLSAFSLLLIFCYMFVLLFWDCTVRRYSFQHLASSNLAIPRQILKMALSSKKMQLNFFDAACTGSHTAIGQ</sequence>
<dbReference type="EMBL" id="KQ947434">
    <property type="protein sequence ID" value="KUJ08655.1"/>
    <property type="molecule type" value="Genomic_DNA"/>
</dbReference>
<gene>
    <name evidence="2" type="ORF">LY89DRAFT_322600</name>
</gene>
<accession>A0A132B8C9</accession>